<dbReference type="Proteomes" id="UP000034961">
    <property type="component" value="Unassembled WGS sequence"/>
</dbReference>
<dbReference type="Pfam" id="PF01063">
    <property type="entry name" value="Aminotran_4"/>
    <property type="match status" value="1"/>
</dbReference>
<dbReference type="InterPro" id="IPR043132">
    <property type="entry name" value="BCAT-like_C"/>
</dbReference>
<dbReference type="SUPFAM" id="SSF56752">
    <property type="entry name" value="D-aminoacid aminotransferase-like PLP-dependent enzymes"/>
    <property type="match status" value="1"/>
</dbReference>
<dbReference type="InterPro" id="IPR050571">
    <property type="entry name" value="Class-IV_PLP-Dep_Aminotrnsfr"/>
</dbReference>
<dbReference type="InterPro" id="IPR036038">
    <property type="entry name" value="Aminotransferase-like"/>
</dbReference>
<dbReference type="PANTHER" id="PTHR42743">
    <property type="entry name" value="AMINO-ACID AMINOTRANSFERASE"/>
    <property type="match status" value="1"/>
</dbReference>
<dbReference type="Gene3D" id="3.20.10.10">
    <property type="entry name" value="D-amino Acid Aminotransferase, subunit A, domain 2"/>
    <property type="match status" value="1"/>
</dbReference>
<evidence type="ECO:0000313" key="2">
    <source>
        <dbReference type="EMBL" id="KKR94389.1"/>
    </source>
</evidence>
<sequence>MLYLNHHRHILEGTTSNFFTVIGGTLITPKGGILLGITRGVVIELAKKLIIPIIETDLLYSQIPLFDEAFITASNKEVMPVVEIDDQIVGNGKVGRITKRLMSAYTLLR</sequence>
<organism evidence="2 3">
    <name type="scientific">Candidatus Roizmanbacteria bacterium GW2011_GWA1_41_13</name>
    <dbReference type="NCBI Taxonomy" id="1618474"/>
    <lineage>
        <taxon>Bacteria</taxon>
        <taxon>Candidatus Roizmaniibacteriota</taxon>
    </lineage>
</organism>
<evidence type="ECO:0000256" key="1">
    <source>
        <dbReference type="ARBA" id="ARBA00009320"/>
    </source>
</evidence>
<dbReference type="InterPro" id="IPR001544">
    <property type="entry name" value="Aminotrans_IV"/>
</dbReference>
<comment type="similarity">
    <text evidence="1">Belongs to the class-IV pyridoxal-phosphate-dependent aminotransferase family.</text>
</comment>
<keyword evidence="2" id="KW-0808">Transferase</keyword>
<reference evidence="2 3" key="1">
    <citation type="journal article" date="2015" name="Nature">
        <title>rRNA introns, odd ribosomes, and small enigmatic genomes across a large radiation of phyla.</title>
        <authorList>
            <person name="Brown C.T."/>
            <person name="Hug L.A."/>
            <person name="Thomas B.C."/>
            <person name="Sharon I."/>
            <person name="Castelle C.J."/>
            <person name="Singh A."/>
            <person name="Wilkins M.J."/>
            <person name="Williams K.H."/>
            <person name="Banfield J.F."/>
        </authorList>
    </citation>
    <scope>NUCLEOTIDE SEQUENCE [LARGE SCALE GENOMIC DNA]</scope>
</reference>
<comment type="caution">
    <text evidence="2">The sequence shown here is derived from an EMBL/GenBank/DDBJ whole genome shotgun (WGS) entry which is preliminary data.</text>
</comment>
<proteinExistence type="inferred from homology"/>
<gene>
    <name evidence="2" type="ORF">UU41_C0007G0022</name>
</gene>
<dbReference type="GO" id="GO:0046394">
    <property type="term" value="P:carboxylic acid biosynthetic process"/>
    <property type="evidence" value="ECO:0007669"/>
    <property type="project" value="UniProtKB-ARBA"/>
</dbReference>
<dbReference type="AlphaFoldDB" id="A0A0G0V0C0"/>
<protein>
    <submittedName>
        <fullName evidence="2">Aminotransferase class IV</fullName>
    </submittedName>
</protein>
<accession>A0A0G0V0C0</accession>
<evidence type="ECO:0000313" key="3">
    <source>
        <dbReference type="Proteomes" id="UP000034961"/>
    </source>
</evidence>
<dbReference type="EMBL" id="LCAN01000007">
    <property type="protein sequence ID" value="KKR94389.1"/>
    <property type="molecule type" value="Genomic_DNA"/>
</dbReference>
<dbReference type="GO" id="GO:0008483">
    <property type="term" value="F:transaminase activity"/>
    <property type="evidence" value="ECO:0007669"/>
    <property type="project" value="UniProtKB-KW"/>
</dbReference>
<keyword evidence="2" id="KW-0032">Aminotransferase</keyword>
<name>A0A0G0V0C0_9BACT</name>
<dbReference type="PANTHER" id="PTHR42743:SF11">
    <property type="entry name" value="AMINODEOXYCHORISMATE LYASE"/>
    <property type="match status" value="1"/>
</dbReference>